<proteinExistence type="predicted"/>
<comment type="caution">
    <text evidence="1">The sequence shown here is derived from an EMBL/GenBank/DDBJ whole genome shotgun (WGS) entry which is preliminary data.</text>
</comment>
<accession>A0A699ZIA6</accession>
<sequence length="61" mass="6864">MLLMPSRPFVYAGTDIWHCTAIAHFSVFASITTQSISTERVGVMHLDTSATHPVTRRPHWP</sequence>
<evidence type="ECO:0000313" key="1">
    <source>
        <dbReference type="EMBL" id="GFH22001.1"/>
    </source>
</evidence>
<gene>
    <name evidence="1" type="ORF">HaLaN_19398</name>
</gene>
<organism evidence="1 2">
    <name type="scientific">Haematococcus lacustris</name>
    <name type="common">Green alga</name>
    <name type="synonym">Haematococcus pluvialis</name>
    <dbReference type="NCBI Taxonomy" id="44745"/>
    <lineage>
        <taxon>Eukaryota</taxon>
        <taxon>Viridiplantae</taxon>
        <taxon>Chlorophyta</taxon>
        <taxon>core chlorophytes</taxon>
        <taxon>Chlorophyceae</taxon>
        <taxon>CS clade</taxon>
        <taxon>Chlamydomonadales</taxon>
        <taxon>Haematococcaceae</taxon>
        <taxon>Haematococcus</taxon>
    </lineage>
</organism>
<dbReference type="AlphaFoldDB" id="A0A699ZIA6"/>
<name>A0A699ZIA6_HAELA</name>
<keyword evidence="2" id="KW-1185">Reference proteome</keyword>
<reference evidence="1 2" key="1">
    <citation type="submission" date="2020-02" db="EMBL/GenBank/DDBJ databases">
        <title>Draft genome sequence of Haematococcus lacustris strain NIES-144.</title>
        <authorList>
            <person name="Morimoto D."/>
            <person name="Nakagawa S."/>
            <person name="Yoshida T."/>
            <person name="Sawayama S."/>
        </authorList>
    </citation>
    <scope>NUCLEOTIDE SEQUENCE [LARGE SCALE GENOMIC DNA]</scope>
    <source>
        <strain evidence="1 2">NIES-144</strain>
    </source>
</reference>
<evidence type="ECO:0000313" key="2">
    <source>
        <dbReference type="Proteomes" id="UP000485058"/>
    </source>
</evidence>
<dbReference type="EMBL" id="BLLF01001947">
    <property type="protein sequence ID" value="GFH22001.1"/>
    <property type="molecule type" value="Genomic_DNA"/>
</dbReference>
<protein>
    <submittedName>
        <fullName evidence="1">Uncharacterized protein</fullName>
    </submittedName>
</protein>
<dbReference type="Proteomes" id="UP000485058">
    <property type="component" value="Unassembled WGS sequence"/>
</dbReference>